<dbReference type="PANTHER" id="PTHR37474">
    <property type="entry name" value="RNA LIGASE/CYCLIC NUCLEOTIDE PHOSPHODIESTERASE"/>
    <property type="match status" value="1"/>
</dbReference>
<dbReference type="EMBL" id="KV750879">
    <property type="protein sequence ID" value="OCL02804.1"/>
    <property type="molecule type" value="Genomic_DNA"/>
</dbReference>
<dbReference type="PANTHER" id="PTHR37474:SF1">
    <property type="entry name" value="2'-5' RNA LIGASE FAMILY PROTEIN"/>
    <property type="match status" value="1"/>
</dbReference>
<sequence>MPPPTLPPHLSHKSSLVLLPPLSITKPIETLRRKHDKQFHRWPPHINLIYPFLSSPSSFANSESPSLSQDIESLKAKEQATSITSKNFSGNVLQLRDDIRSRILSVVKDVQPFSIFLQADPPGIFVHGKRSATRFYNQSSECDSDNRPFTPHLSVGQAVGTHGAEALSEEVQKIVKRFLHDQGDRDPDREGDVEEHKQLPRNEDQEQETARGLPWHVDTVYVIERKGFNDRFKIIGSIKLGKT</sequence>
<reference evidence="2 3" key="1">
    <citation type="journal article" date="2016" name="Nat. Commun.">
        <title>Ectomycorrhizal ecology is imprinted in the genome of the dominant symbiotic fungus Cenococcum geophilum.</title>
        <authorList>
            <consortium name="DOE Joint Genome Institute"/>
            <person name="Peter M."/>
            <person name="Kohler A."/>
            <person name="Ohm R.A."/>
            <person name="Kuo A."/>
            <person name="Krutzmann J."/>
            <person name="Morin E."/>
            <person name="Arend M."/>
            <person name="Barry K.W."/>
            <person name="Binder M."/>
            <person name="Choi C."/>
            <person name="Clum A."/>
            <person name="Copeland A."/>
            <person name="Grisel N."/>
            <person name="Haridas S."/>
            <person name="Kipfer T."/>
            <person name="LaButti K."/>
            <person name="Lindquist E."/>
            <person name="Lipzen A."/>
            <person name="Maire R."/>
            <person name="Meier B."/>
            <person name="Mihaltcheva S."/>
            <person name="Molinier V."/>
            <person name="Murat C."/>
            <person name="Poggeler S."/>
            <person name="Quandt C.A."/>
            <person name="Sperisen C."/>
            <person name="Tritt A."/>
            <person name="Tisserant E."/>
            <person name="Crous P.W."/>
            <person name="Henrissat B."/>
            <person name="Nehls U."/>
            <person name="Egli S."/>
            <person name="Spatafora J.W."/>
            <person name="Grigoriev I.V."/>
            <person name="Martin F.M."/>
        </authorList>
    </citation>
    <scope>NUCLEOTIDE SEQUENCE [LARGE SCALE GENOMIC DNA]</scope>
    <source>
        <strain evidence="2 3">CBS 207.34</strain>
    </source>
</reference>
<organism evidence="2 3">
    <name type="scientific">Glonium stellatum</name>
    <dbReference type="NCBI Taxonomy" id="574774"/>
    <lineage>
        <taxon>Eukaryota</taxon>
        <taxon>Fungi</taxon>
        <taxon>Dikarya</taxon>
        <taxon>Ascomycota</taxon>
        <taxon>Pezizomycotina</taxon>
        <taxon>Dothideomycetes</taxon>
        <taxon>Pleosporomycetidae</taxon>
        <taxon>Gloniales</taxon>
        <taxon>Gloniaceae</taxon>
        <taxon>Glonium</taxon>
    </lineage>
</organism>
<gene>
    <name evidence="2" type="ORF">AOQ84DRAFT_382282</name>
</gene>
<dbReference type="Gene3D" id="3.90.1140.10">
    <property type="entry name" value="Cyclic phosphodiesterase"/>
    <property type="match status" value="1"/>
</dbReference>
<name>A0A8E2JMM4_9PEZI</name>
<feature type="compositionally biased region" description="Basic and acidic residues" evidence="1">
    <location>
        <begin position="181"/>
        <end position="204"/>
    </location>
</feature>
<accession>A0A8E2JMM4</accession>
<dbReference type="Pfam" id="PF13563">
    <property type="entry name" value="2_5_RNA_ligase2"/>
    <property type="match status" value="1"/>
</dbReference>
<evidence type="ECO:0000313" key="2">
    <source>
        <dbReference type="EMBL" id="OCL02804.1"/>
    </source>
</evidence>
<feature type="region of interest" description="Disordered" evidence="1">
    <location>
        <begin position="181"/>
        <end position="211"/>
    </location>
</feature>
<dbReference type="Proteomes" id="UP000250140">
    <property type="component" value="Unassembled WGS sequence"/>
</dbReference>
<dbReference type="OrthoDB" id="10263155at2759"/>
<keyword evidence="3" id="KW-1185">Reference proteome</keyword>
<evidence type="ECO:0000313" key="3">
    <source>
        <dbReference type="Proteomes" id="UP000250140"/>
    </source>
</evidence>
<evidence type="ECO:0000256" key="1">
    <source>
        <dbReference type="SAM" id="MobiDB-lite"/>
    </source>
</evidence>
<dbReference type="AlphaFoldDB" id="A0A8E2JMM4"/>
<protein>
    <submittedName>
        <fullName evidence="2">Uncharacterized protein</fullName>
    </submittedName>
</protein>
<proteinExistence type="predicted"/>